<dbReference type="EMBL" id="LAZR01044291">
    <property type="protein sequence ID" value="KKL05024.1"/>
    <property type="molecule type" value="Genomic_DNA"/>
</dbReference>
<gene>
    <name evidence="1" type="ORF">LCGC14_2610190</name>
</gene>
<proteinExistence type="predicted"/>
<organism evidence="1">
    <name type="scientific">marine sediment metagenome</name>
    <dbReference type="NCBI Taxonomy" id="412755"/>
    <lineage>
        <taxon>unclassified sequences</taxon>
        <taxon>metagenomes</taxon>
        <taxon>ecological metagenomes</taxon>
    </lineage>
</organism>
<accession>A0A0F9A642</accession>
<sequence>MSENLTGFNIIEEIPIRWGDMDARGHVNNTLYFRYFESSRIGLFRALKFYKELEISGIGLILAYTHCNFKAPLTYPDTIYVRAEVTHIERLKVIVKHSIKSKKLNREVAEGEAHMIWYNYKERKKASIPDNLKRELIKLKD</sequence>
<dbReference type="Gene3D" id="3.10.129.10">
    <property type="entry name" value="Hotdog Thioesterase"/>
    <property type="match status" value="1"/>
</dbReference>
<comment type="caution">
    <text evidence="1">The sequence shown here is derived from an EMBL/GenBank/DDBJ whole genome shotgun (WGS) entry which is preliminary data.</text>
</comment>
<dbReference type="GO" id="GO:0047617">
    <property type="term" value="F:fatty acyl-CoA hydrolase activity"/>
    <property type="evidence" value="ECO:0007669"/>
    <property type="project" value="TreeGrafter"/>
</dbReference>
<protein>
    <recommendedName>
        <fullName evidence="2">Thioesterase domain-containing protein</fullName>
    </recommendedName>
</protein>
<name>A0A0F9A642_9ZZZZ</name>
<dbReference type="SUPFAM" id="SSF54637">
    <property type="entry name" value="Thioesterase/thiol ester dehydrase-isomerase"/>
    <property type="match status" value="1"/>
</dbReference>
<dbReference type="AlphaFoldDB" id="A0A0F9A642"/>
<dbReference type="Pfam" id="PF13279">
    <property type="entry name" value="4HBT_2"/>
    <property type="match status" value="1"/>
</dbReference>
<dbReference type="InterPro" id="IPR050563">
    <property type="entry name" value="4-hydroxybenzoyl-CoA_TE"/>
</dbReference>
<dbReference type="CDD" id="cd00586">
    <property type="entry name" value="4HBT"/>
    <property type="match status" value="1"/>
</dbReference>
<dbReference type="PANTHER" id="PTHR31793">
    <property type="entry name" value="4-HYDROXYBENZOYL-COA THIOESTERASE FAMILY MEMBER"/>
    <property type="match status" value="1"/>
</dbReference>
<reference evidence="1" key="1">
    <citation type="journal article" date="2015" name="Nature">
        <title>Complex archaea that bridge the gap between prokaryotes and eukaryotes.</title>
        <authorList>
            <person name="Spang A."/>
            <person name="Saw J.H."/>
            <person name="Jorgensen S.L."/>
            <person name="Zaremba-Niedzwiedzka K."/>
            <person name="Martijn J."/>
            <person name="Lind A.E."/>
            <person name="van Eijk R."/>
            <person name="Schleper C."/>
            <person name="Guy L."/>
            <person name="Ettema T.J."/>
        </authorList>
    </citation>
    <scope>NUCLEOTIDE SEQUENCE</scope>
</reference>
<evidence type="ECO:0008006" key="2">
    <source>
        <dbReference type="Google" id="ProtNLM"/>
    </source>
</evidence>
<evidence type="ECO:0000313" key="1">
    <source>
        <dbReference type="EMBL" id="KKL05024.1"/>
    </source>
</evidence>
<dbReference type="InterPro" id="IPR029069">
    <property type="entry name" value="HotDog_dom_sf"/>
</dbReference>
<dbReference type="PANTHER" id="PTHR31793:SF39">
    <property type="entry name" value="THIOESTERASE_THIOL ESTER DEHYDRASE-ISOMERASE"/>
    <property type="match status" value="1"/>
</dbReference>